<dbReference type="Gene3D" id="1.10.10.10">
    <property type="entry name" value="Winged helix-like DNA-binding domain superfamily/Winged helix DNA-binding domain"/>
    <property type="match status" value="1"/>
</dbReference>
<dbReference type="SUPFAM" id="SSF55781">
    <property type="entry name" value="GAF domain-like"/>
    <property type="match status" value="1"/>
</dbReference>
<dbReference type="InterPro" id="IPR014757">
    <property type="entry name" value="Tscrpt_reg_IclR_C"/>
</dbReference>
<dbReference type="GO" id="GO:0003700">
    <property type="term" value="F:DNA-binding transcription factor activity"/>
    <property type="evidence" value="ECO:0007669"/>
    <property type="project" value="TreeGrafter"/>
</dbReference>
<keyword evidence="2" id="KW-0238">DNA-binding</keyword>
<dbReference type="GO" id="GO:0003677">
    <property type="term" value="F:DNA binding"/>
    <property type="evidence" value="ECO:0007669"/>
    <property type="project" value="UniProtKB-KW"/>
</dbReference>
<dbReference type="SUPFAM" id="SSF46785">
    <property type="entry name" value="Winged helix' DNA-binding domain"/>
    <property type="match status" value="1"/>
</dbReference>
<dbReference type="PANTHER" id="PTHR30136:SF35">
    <property type="entry name" value="HTH-TYPE TRANSCRIPTIONAL REGULATOR RV1719"/>
    <property type="match status" value="1"/>
</dbReference>
<evidence type="ECO:0000256" key="1">
    <source>
        <dbReference type="ARBA" id="ARBA00023015"/>
    </source>
</evidence>
<evidence type="ECO:0000259" key="5">
    <source>
        <dbReference type="PROSITE" id="PS51078"/>
    </source>
</evidence>
<name>A0A1I4AV17_9EURY</name>
<dbReference type="Gene3D" id="3.30.450.40">
    <property type="match status" value="1"/>
</dbReference>
<dbReference type="STRING" id="553466.SAMN04487950_0098"/>
<dbReference type="Pfam" id="PF01614">
    <property type="entry name" value="IclR_C"/>
    <property type="match status" value="1"/>
</dbReference>
<evidence type="ECO:0000259" key="4">
    <source>
        <dbReference type="PROSITE" id="PS51077"/>
    </source>
</evidence>
<gene>
    <name evidence="6" type="ORF">SAMN04487950_0098</name>
</gene>
<dbReference type="InterPro" id="IPR050707">
    <property type="entry name" value="HTH_MetabolicPath_Reg"/>
</dbReference>
<dbReference type="InterPro" id="IPR036388">
    <property type="entry name" value="WH-like_DNA-bd_sf"/>
</dbReference>
<dbReference type="SMART" id="SM00346">
    <property type="entry name" value="HTH_ICLR"/>
    <property type="match status" value="1"/>
</dbReference>
<reference evidence="7" key="1">
    <citation type="submission" date="2016-10" db="EMBL/GenBank/DDBJ databases">
        <authorList>
            <person name="Varghese N."/>
            <person name="Submissions S."/>
        </authorList>
    </citation>
    <scope>NUCLEOTIDE SEQUENCE [LARGE SCALE GENOMIC DNA]</scope>
    <source>
        <strain evidence="7">CGMCC 1.7738</strain>
    </source>
</reference>
<protein>
    <submittedName>
        <fullName evidence="6">Transcriptional regulator, IclR family</fullName>
    </submittedName>
</protein>
<dbReference type="PROSITE" id="PS51078">
    <property type="entry name" value="ICLR_ED"/>
    <property type="match status" value="1"/>
</dbReference>
<evidence type="ECO:0000313" key="7">
    <source>
        <dbReference type="Proteomes" id="UP000199607"/>
    </source>
</evidence>
<organism evidence="6 7">
    <name type="scientific">Halogranum rubrum</name>
    <dbReference type="NCBI Taxonomy" id="553466"/>
    <lineage>
        <taxon>Archaea</taxon>
        <taxon>Methanobacteriati</taxon>
        <taxon>Methanobacteriota</taxon>
        <taxon>Stenosarchaea group</taxon>
        <taxon>Halobacteria</taxon>
        <taxon>Halobacteriales</taxon>
        <taxon>Haloferacaceae</taxon>
    </lineage>
</organism>
<dbReference type="PANTHER" id="PTHR30136">
    <property type="entry name" value="HELIX-TURN-HELIX TRANSCRIPTIONAL REGULATOR, ICLR FAMILY"/>
    <property type="match status" value="1"/>
</dbReference>
<dbReference type="InterPro" id="IPR036390">
    <property type="entry name" value="WH_DNA-bd_sf"/>
</dbReference>
<dbReference type="InterPro" id="IPR005471">
    <property type="entry name" value="Tscrpt_reg_IclR_N"/>
</dbReference>
<dbReference type="PROSITE" id="PS51077">
    <property type="entry name" value="HTH_ICLR"/>
    <property type="match status" value="1"/>
</dbReference>
<keyword evidence="1" id="KW-0805">Transcription regulation</keyword>
<evidence type="ECO:0000256" key="3">
    <source>
        <dbReference type="ARBA" id="ARBA00023163"/>
    </source>
</evidence>
<feature type="domain" description="HTH iclR-type" evidence="4">
    <location>
        <begin position="6"/>
        <end position="65"/>
    </location>
</feature>
<feature type="domain" description="IclR-ED" evidence="5">
    <location>
        <begin position="66"/>
        <end position="252"/>
    </location>
</feature>
<evidence type="ECO:0000313" key="6">
    <source>
        <dbReference type="EMBL" id="SFK59731.1"/>
    </source>
</evidence>
<keyword evidence="3" id="KW-0804">Transcription</keyword>
<dbReference type="InterPro" id="IPR029016">
    <property type="entry name" value="GAF-like_dom_sf"/>
</dbReference>
<dbReference type="RefSeq" id="WP_089864354.1">
    <property type="nucleotide sequence ID" value="NZ_FOTC01000001.1"/>
</dbReference>
<sequence length="255" mass="27245">MTTYPVSAVKRSADIVEVLLEHGTAGVTTVAASLDIPKSTAHDHLRTLERVGYVVNEDRSYRLSTRFLHVGESARDSHELFVHGRDDTLALADAVGDTKHVQLVTEEHGTCASLFAPRPRGAQVGGATSYPRRPHLHTNAPGKAILAHESDETVERVLTEHGLPRWTPNTITDEDALRATLEQIRETGYAVDDGEVVAGMRGVAAAVVTGETVHGAIAVYGASGGFELDGHDSSVGELVVDAADEIQANIIFAEE</sequence>
<dbReference type="GO" id="GO:0045892">
    <property type="term" value="P:negative regulation of DNA-templated transcription"/>
    <property type="evidence" value="ECO:0007669"/>
    <property type="project" value="TreeGrafter"/>
</dbReference>
<keyword evidence="7" id="KW-1185">Reference proteome</keyword>
<dbReference type="Proteomes" id="UP000199607">
    <property type="component" value="Unassembled WGS sequence"/>
</dbReference>
<dbReference type="Pfam" id="PF09339">
    <property type="entry name" value="HTH_IclR"/>
    <property type="match status" value="1"/>
</dbReference>
<proteinExistence type="predicted"/>
<accession>A0A1I4AV17</accession>
<dbReference type="AlphaFoldDB" id="A0A1I4AV17"/>
<dbReference type="EMBL" id="FOTC01000001">
    <property type="protein sequence ID" value="SFK59731.1"/>
    <property type="molecule type" value="Genomic_DNA"/>
</dbReference>
<evidence type="ECO:0000256" key="2">
    <source>
        <dbReference type="ARBA" id="ARBA00023125"/>
    </source>
</evidence>